<proteinExistence type="predicted"/>
<reference evidence="1 2" key="1">
    <citation type="submission" date="2019-01" db="EMBL/GenBank/DDBJ databases">
        <title>Draft genome sequences of three monokaryotic isolates of the white-rot basidiomycete fungus Dichomitus squalens.</title>
        <authorList>
            <consortium name="DOE Joint Genome Institute"/>
            <person name="Lopez S.C."/>
            <person name="Andreopoulos B."/>
            <person name="Pangilinan J."/>
            <person name="Lipzen A."/>
            <person name="Riley R."/>
            <person name="Ahrendt S."/>
            <person name="Ng V."/>
            <person name="Barry K."/>
            <person name="Daum C."/>
            <person name="Grigoriev I.V."/>
            <person name="Hilden K.S."/>
            <person name="Makela M.R."/>
            <person name="de Vries R.P."/>
        </authorList>
    </citation>
    <scope>NUCLEOTIDE SEQUENCE [LARGE SCALE GENOMIC DNA]</scope>
    <source>
        <strain evidence="1 2">CBS 464.89</strain>
    </source>
</reference>
<name>A0A4Q9PSF3_9APHY</name>
<dbReference type="AlphaFoldDB" id="A0A4Q9PSF3"/>
<protein>
    <submittedName>
        <fullName evidence="1">Uncharacterized protein</fullName>
    </submittedName>
</protein>
<dbReference type="Proteomes" id="UP000292082">
    <property type="component" value="Unassembled WGS sequence"/>
</dbReference>
<gene>
    <name evidence="1" type="ORF">BD310DRAFT_929533</name>
</gene>
<keyword evidence="2" id="KW-1185">Reference proteome</keyword>
<evidence type="ECO:0000313" key="1">
    <source>
        <dbReference type="EMBL" id="TBU57356.1"/>
    </source>
</evidence>
<organism evidence="1 2">
    <name type="scientific">Dichomitus squalens</name>
    <dbReference type="NCBI Taxonomy" id="114155"/>
    <lineage>
        <taxon>Eukaryota</taxon>
        <taxon>Fungi</taxon>
        <taxon>Dikarya</taxon>
        <taxon>Basidiomycota</taxon>
        <taxon>Agaricomycotina</taxon>
        <taxon>Agaricomycetes</taxon>
        <taxon>Polyporales</taxon>
        <taxon>Polyporaceae</taxon>
        <taxon>Dichomitus</taxon>
    </lineage>
</organism>
<sequence>MTVCSRMNALAAAPATEWWLPPIATSRKRCSNVHREVPVIHAPRHIVPRSQSAGPRGRAA</sequence>
<accession>A0A4Q9PSF3</accession>
<dbReference type="EMBL" id="ML145138">
    <property type="protein sequence ID" value="TBU57356.1"/>
    <property type="molecule type" value="Genomic_DNA"/>
</dbReference>
<evidence type="ECO:0000313" key="2">
    <source>
        <dbReference type="Proteomes" id="UP000292082"/>
    </source>
</evidence>